<dbReference type="OrthoDB" id="9760715at2"/>
<dbReference type="InterPro" id="IPR007527">
    <property type="entry name" value="Znf_SWIM"/>
</dbReference>
<sequence>MLISEESALLLLDLDEDALMARLGPATWAQGAGALRAGKVSSIENDEPEVYVGRVKDRGLSYKTWVSLLGGNISLSCACPEGVDCFHSAALLQALRSQAQAQTRTQSPWRARLVSLVGEPTRKGEPLALLVDASDPNRPILLEPLRRGRSVPWTRKRASWPDLVSTQWESVTEGIDPVHLGLIREGYLLSRSDSSWQSRQEVSLASLGDKGFDWLRRLEKDGVLLLHSLDPIEPLVLDPSTWDLGLDLRMEEEALSLGVIARNGELSVVRPHIEAATRLLVLDGGRRFARLAPSDLLQEIPGRGVKIPAEDIAEFRAEFLPRLSRRYSIVSSDSSIDFDSAPRVRLVATVRMETGENIVVRWWAEFDYTGTPSRLPLSRAMDDPQVKRIAERIDARGTALVSEGLWAKGPSSLRLPAWRAEELREKLVARITDPELEWDLSEEVAGLVLDESPARIHADIDPLDSDWFGLRISLEVEGVEVPLAEVLEALGAGEEHLCVAGRWVSLDGPKLRRLAALLEEARLLGDDPQARLNRLHVGLWEQIEEDADVLGAPGEWRKRLSAFDATPEELPIVHPACVTLRPYQLEGIDWLTTRAGAGFGGILADDMGLGKTLQVLTLIATLKGSGRVHAPILVVAPTSVLSTWKSEAARFFPELIVEVVAETARRRGMDLPSIITGADLVITSYTIARLDAEEWEAQEFGGLVIDEAQAAKNPRTAIHKVLREITTPWVFAVTGTPVENSLTDLWAILTLTTPGLLPGWKTFTEKIRRPIETEGDEAALERLHRLIAPFMLRRTKEGVAEDLPDKIESVLRIDLGAEHRRIYEQYLMRERAKILSLVDDAKSRIDLLASITRLRQLALDPALVVEDYASIGSTKVEYLADQLDEIIPRGHRALVFSQFTSFLARIRLFLERRGVRVVQLDGTTRDRDGVIEEFRSGEAPVFLISLKAGGTGLTLTEADYVYVMDPWWNPAAEEQAVDRAHRIGQKKKVNVYRLVAADTIEDRVVALQERKRRLVTSVVEEAGQASGFKPADIASLLE</sequence>
<dbReference type="PROSITE" id="PS51194">
    <property type="entry name" value="HELICASE_CTER"/>
    <property type="match status" value="1"/>
</dbReference>
<protein>
    <submittedName>
        <fullName evidence="6">Uncharacterized protein</fullName>
    </submittedName>
</protein>
<evidence type="ECO:0000259" key="3">
    <source>
        <dbReference type="PROSITE" id="PS50966"/>
    </source>
</evidence>
<dbReference type="SMART" id="SM00490">
    <property type="entry name" value="HELICc"/>
    <property type="match status" value="1"/>
</dbReference>
<evidence type="ECO:0000313" key="6">
    <source>
        <dbReference type="EMBL" id="ENO17862.1"/>
    </source>
</evidence>
<dbReference type="HOGENOM" id="CLU_000315_21_0_11"/>
<keyword evidence="7" id="KW-1185">Reference proteome</keyword>
<evidence type="ECO:0000313" key="7">
    <source>
        <dbReference type="Proteomes" id="UP000013015"/>
    </source>
</evidence>
<keyword evidence="2" id="KW-0479">Metal-binding</keyword>
<dbReference type="STRING" id="888050.HMPREF9004_1353"/>
<dbReference type="RefSeq" id="WP_005963604.1">
    <property type="nucleotide sequence ID" value="NZ_CP040505.1"/>
</dbReference>
<dbReference type="InterPro" id="IPR000330">
    <property type="entry name" value="SNF2_N"/>
</dbReference>
<dbReference type="Gene3D" id="3.40.50.300">
    <property type="entry name" value="P-loop containing nucleotide triphosphate hydrolases"/>
    <property type="match status" value="1"/>
</dbReference>
<comment type="caution">
    <text evidence="6">The sequence shown here is derived from an EMBL/GenBank/DDBJ whole genome shotgun (WGS) entry which is preliminary data.</text>
</comment>
<evidence type="ECO:0000256" key="1">
    <source>
        <dbReference type="ARBA" id="ARBA00022801"/>
    </source>
</evidence>
<dbReference type="InterPro" id="IPR014001">
    <property type="entry name" value="Helicase_ATP-bd"/>
</dbReference>
<dbReference type="InterPro" id="IPR049730">
    <property type="entry name" value="SNF2/RAD54-like_C"/>
</dbReference>
<dbReference type="PROSITE" id="PS51192">
    <property type="entry name" value="HELICASE_ATP_BIND_1"/>
    <property type="match status" value="1"/>
</dbReference>
<proteinExistence type="predicted"/>
<gene>
    <name evidence="6" type="ORF">HMPREF9004_1353</name>
</gene>
<evidence type="ECO:0000256" key="2">
    <source>
        <dbReference type="PROSITE-ProRule" id="PRU00325"/>
    </source>
</evidence>
<dbReference type="PATRIC" id="fig|888050.3.peg.1291"/>
<dbReference type="CDD" id="cd18793">
    <property type="entry name" value="SF2_C_SNF"/>
    <property type="match status" value="1"/>
</dbReference>
<dbReference type="PROSITE" id="PS50966">
    <property type="entry name" value="ZF_SWIM"/>
    <property type="match status" value="1"/>
</dbReference>
<evidence type="ECO:0000259" key="5">
    <source>
        <dbReference type="PROSITE" id="PS51194"/>
    </source>
</evidence>
<dbReference type="GO" id="GO:0016787">
    <property type="term" value="F:hydrolase activity"/>
    <property type="evidence" value="ECO:0007669"/>
    <property type="project" value="UniProtKB-KW"/>
</dbReference>
<keyword evidence="1" id="KW-0378">Hydrolase</keyword>
<dbReference type="Pfam" id="PF00176">
    <property type="entry name" value="SNF2-rel_dom"/>
    <property type="match status" value="1"/>
</dbReference>
<dbReference type="PANTHER" id="PTHR10799">
    <property type="entry name" value="SNF2/RAD54 HELICASE FAMILY"/>
    <property type="match status" value="1"/>
</dbReference>
<dbReference type="AlphaFoldDB" id="N6X353"/>
<dbReference type="Pfam" id="PF00271">
    <property type="entry name" value="Helicase_C"/>
    <property type="match status" value="1"/>
</dbReference>
<keyword evidence="2" id="KW-0862">Zinc</keyword>
<feature type="domain" description="Helicase ATP-binding" evidence="4">
    <location>
        <begin position="592"/>
        <end position="755"/>
    </location>
</feature>
<keyword evidence="2" id="KW-0863">Zinc-finger</keyword>
<feature type="domain" description="SWIM-type" evidence="3">
    <location>
        <begin position="62"/>
        <end position="96"/>
    </location>
</feature>
<reference evidence="6 7" key="1">
    <citation type="submission" date="2013-03" db="EMBL/GenBank/DDBJ databases">
        <title>Reference genome for the Human Microbiome Project.</title>
        <authorList>
            <person name="Aqrawi P."/>
            <person name="Ayvaz T."/>
            <person name="Bess C."/>
            <person name="Blankenburg K."/>
            <person name="Coyle M."/>
            <person name="Deng J."/>
            <person name="Forbes L."/>
            <person name="Fowler G."/>
            <person name="Francisco L."/>
            <person name="Fu Q."/>
            <person name="Gibbs R."/>
            <person name="Gross S."/>
            <person name="Gubbala S."/>
            <person name="Hale W."/>
            <person name="Hemphill L."/>
            <person name="Highlander S."/>
            <person name="Hirani K."/>
            <person name="Jackson L."/>
            <person name="Jakkamsetti A."/>
            <person name="Javaid M."/>
            <person name="Jayaseelan J.C."/>
            <person name="Jiang H."/>
            <person name="Joshi V."/>
            <person name="Korchina V."/>
            <person name="Kovar C."/>
            <person name="Lara F."/>
            <person name="Lee S."/>
            <person name="Liu Y."/>
            <person name="Mata R."/>
            <person name="Mathew T."/>
            <person name="Munidasa M."/>
            <person name="Muzny D."/>
            <person name="Nazareth L."/>
            <person name="Ngo R."/>
            <person name="Nguyen L."/>
            <person name="Nguyen N."/>
            <person name="Okwuonu G."/>
            <person name="Ongeri F."/>
            <person name="Palculict T."/>
            <person name="Patil S."/>
            <person name="Petrosino J."/>
            <person name="Pham C."/>
            <person name="Pham P."/>
            <person name="Pu L.-L."/>
            <person name="Qin X."/>
            <person name="Qu J."/>
            <person name="Reid J."/>
            <person name="Ross M."/>
            <person name="Ruth R."/>
            <person name="Saada N."/>
            <person name="San Lucas F."/>
            <person name="Santibanez J."/>
            <person name="Shang Y."/>
            <person name="Simmons D."/>
            <person name="Song X.-Z."/>
            <person name="Tang L.-Y."/>
            <person name="Thornton R."/>
            <person name="Warren J."/>
            <person name="Weissenberger G."/>
            <person name="Wilczek-Boney K."/>
            <person name="Worley K."/>
            <person name="Youmans B."/>
            <person name="Zhang J."/>
            <person name="Zhang L."/>
            <person name="Zhao Z."/>
            <person name="Zhou C."/>
            <person name="Zhu D."/>
            <person name="Zhu Y."/>
        </authorList>
    </citation>
    <scope>NUCLEOTIDE SEQUENCE [LARGE SCALE GENOMIC DNA]</scope>
    <source>
        <strain evidence="6 7">F0333</strain>
    </source>
</reference>
<dbReference type="Proteomes" id="UP000013015">
    <property type="component" value="Unassembled WGS sequence"/>
</dbReference>
<dbReference type="GO" id="GO:0005524">
    <property type="term" value="F:ATP binding"/>
    <property type="evidence" value="ECO:0007669"/>
    <property type="project" value="InterPro"/>
</dbReference>
<dbReference type="eggNOG" id="COG0553">
    <property type="taxonomic scope" value="Bacteria"/>
</dbReference>
<feature type="domain" description="Helicase C-terminal" evidence="5">
    <location>
        <begin position="878"/>
        <end position="1034"/>
    </location>
</feature>
<dbReference type="EMBL" id="AQHZ01000023">
    <property type="protein sequence ID" value="ENO17862.1"/>
    <property type="molecule type" value="Genomic_DNA"/>
</dbReference>
<dbReference type="InterPro" id="IPR038718">
    <property type="entry name" value="SNF2-like_sf"/>
</dbReference>
<evidence type="ECO:0000259" key="4">
    <source>
        <dbReference type="PROSITE" id="PS51192"/>
    </source>
</evidence>
<dbReference type="SUPFAM" id="SSF52540">
    <property type="entry name" value="P-loop containing nucleoside triphosphate hydrolases"/>
    <property type="match status" value="2"/>
</dbReference>
<organism evidence="6 7">
    <name type="scientific">Schaalia cardiffensis F0333</name>
    <dbReference type="NCBI Taxonomy" id="888050"/>
    <lineage>
        <taxon>Bacteria</taxon>
        <taxon>Bacillati</taxon>
        <taxon>Actinomycetota</taxon>
        <taxon>Actinomycetes</taxon>
        <taxon>Actinomycetales</taxon>
        <taxon>Actinomycetaceae</taxon>
        <taxon>Schaalia</taxon>
    </lineage>
</organism>
<accession>N6X353</accession>
<name>N6X353_9ACTO</name>
<dbReference type="Gene3D" id="3.40.50.10810">
    <property type="entry name" value="Tandem AAA-ATPase domain"/>
    <property type="match status" value="1"/>
</dbReference>
<dbReference type="GO" id="GO:0008270">
    <property type="term" value="F:zinc ion binding"/>
    <property type="evidence" value="ECO:0007669"/>
    <property type="project" value="UniProtKB-KW"/>
</dbReference>
<dbReference type="SMART" id="SM00487">
    <property type="entry name" value="DEXDc"/>
    <property type="match status" value="1"/>
</dbReference>
<dbReference type="InterPro" id="IPR027417">
    <property type="entry name" value="P-loop_NTPase"/>
</dbReference>
<dbReference type="InterPro" id="IPR001650">
    <property type="entry name" value="Helicase_C-like"/>
</dbReference>